<protein>
    <submittedName>
        <fullName evidence="1">Uncharacterized protein</fullName>
    </submittedName>
</protein>
<accession>A0A2P8H9D2</accession>
<name>A0A2P8H9D2_CHINA</name>
<gene>
    <name evidence="1" type="ORF">CLV51_11030</name>
</gene>
<dbReference type="EMBL" id="PYAW01000010">
    <property type="protein sequence ID" value="PSL42814.1"/>
    <property type="molecule type" value="Genomic_DNA"/>
</dbReference>
<proteinExistence type="predicted"/>
<sequence length="376" mass="42588">MNANANTNRVSDAVNLYAEQDALLKTSNPAGWRSDQTAIELKYQFYKNILKTYQKKPSDSERKTLLYVRREIRRMDTELRPSLLKKLWNHPVASAVRAFIFGNYKNLKQQTAIVQGIEKSVIRDQNLQSLRDELKKAEFNISIDTALQGMIRHGFDSFHIRYVDPLHCKNTNFVLHFEKIPGSDTYYFKQYTASAQPDLKSAMKNDHAVVKQTFSLQNDLAFSAQDAATLVNRRHICKSINGREKWVSLNLSKINSFGKTHLHEKTFDVRKAVSKLPLKNNNADYIEKLISTLKTGASRVVDLVGQGGRAIKCTVKAAPHIGKLLLFDVNNKAIDLGQLIKGAALQLSTDLGKVVNMTPTSEYDDLPQPKRKGKHM</sequence>
<dbReference type="RefSeq" id="WP_106531270.1">
    <property type="nucleotide sequence ID" value="NZ_PYAW01000010.1"/>
</dbReference>
<comment type="caution">
    <text evidence="1">The sequence shown here is derived from an EMBL/GenBank/DDBJ whole genome shotgun (WGS) entry which is preliminary data.</text>
</comment>
<dbReference type="OrthoDB" id="672220at2"/>
<reference evidence="1 2" key="1">
    <citation type="submission" date="2018-03" db="EMBL/GenBank/DDBJ databases">
        <title>Genomic Encyclopedia of Archaeal and Bacterial Type Strains, Phase II (KMG-II): from individual species to whole genera.</title>
        <authorList>
            <person name="Goeker M."/>
        </authorList>
    </citation>
    <scope>NUCLEOTIDE SEQUENCE [LARGE SCALE GENOMIC DNA]</scope>
    <source>
        <strain evidence="1 2">DSM 24859</strain>
    </source>
</reference>
<organism evidence="1 2">
    <name type="scientific">Chitinophaga niastensis</name>
    <dbReference type="NCBI Taxonomy" id="536980"/>
    <lineage>
        <taxon>Bacteria</taxon>
        <taxon>Pseudomonadati</taxon>
        <taxon>Bacteroidota</taxon>
        <taxon>Chitinophagia</taxon>
        <taxon>Chitinophagales</taxon>
        <taxon>Chitinophagaceae</taxon>
        <taxon>Chitinophaga</taxon>
    </lineage>
</organism>
<evidence type="ECO:0000313" key="1">
    <source>
        <dbReference type="EMBL" id="PSL42814.1"/>
    </source>
</evidence>
<dbReference type="Proteomes" id="UP000240971">
    <property type="component" value="Unassembled WGS sequence"/>
</dbReference>
<dbReference type="AlphaFoldDB" id="A0A2P8H9D2"/>
<keyword evidence="2" id="KW-1185">Reference proteome</keyword>
<evidence type="ECO:0000313" key="2">
    <source>
        <dbReference type="Proteomes" id="UP000240971"/>
    </source>
</evidence>